<feature type="region of interest" description="Disordered" evidence="1">
    <location>
        <begin position="98"/>
        <end position="161"/>
    </location>
</feature>
<feature type="compositionally biased region" description="Polar residues" evidence="1">
    <location>
        <begin position="128"/>
        <end position="139"/>
    </location>
</feature>
<feature type="compositionally biased region" description="Low complexity" evidence="1">
    <location>
        <begin position="140"/>
        <end position="150"/>
    </location>
</feature>
<sequence length="305" mass="33510">MDAKLQEKEDDLEREKISLGKREERLLKREDMLMKREEQLKTREERLERMGTEDSLRTSLDMLVDLVLGSGASAPVSGWKAWIGWNNAEEFAQHLHGPRSLTDAGHEPLNGEADGQETKATDAPSPSVGRTSHQNLIELSSSSPESAKPSRATANRAISDSEVSLTLQEARNKAGTKGVSKAATIAEVIEKLLVVDLDGSVVTVKVLSIDMQTTLRAKIEAHTGKVGMDSWKQGCLVSKANKQLPKVNRCDGSKKDGEYACSDCVQRKLPCIWQTKEALTLLPLAEKDRMEGAAVGDAGRYWRSD</sequence>
<evidence type="ECO:0000313" key="2">
    <source>
        <dbReference type="EMBL" id="KJX97856.1"/>
    </source>
</evidence>
<evidence type="ECO:0000256" key="1">
    <source>
        <dbReference type="SAM" id="MobiDB-lite"/>
    </source>
</evidence>
<organism evidence="2 3">
    <name type="scientific">Zymoseptoria brevis</name>
    <dbReference type="NCBI Taxonomy" id="1047168"/>
    <lineage>
        <taxon>Eukaryota</taxon>
        <taxon>Fungi</taxon>
        <taxon>Dikarya</taxon>
        <taxon>Ascomycota</taxon>
        <taxon>Pezizomycotina</taxon>
        <taxon>Dothideomycetes</taxon>
        <taxon>Dothideomycetidae</taxon>
        <taxon>Mycosphaerellales</taxon>
        <taxon>Mycosphaerellaceae</taxon>
        <taxon>Zymoseptoria</taxon>
    </lineage>
</organism>
<name>A0A0F4GKC9_9PEZI</name>
<proteinExistence type="predicted"/>
<dbReference type="AlphaFoldDB" id="A0A0F4GKC9"/>
<evidence type="ECO:0000313" key="3">
    <source>
        <dbReference type="Proteomes" id="UP000033647"/>
    </source>
</evidence>
<gene>
    <name evidence="2" type="ORF">TI39_contig456g00011</name>
</gene>
<protein>
    <submittedName>
        <fullName evidence="2">Uncharacterized protein</fullName>
    </submittedName>
</protein>
<reference evidence="2 3" key="1">
    <citation type="submission" date="2015-03" db="EMBL/GenBank/DDBJ databases">
        <title>RNA-seq based gene annotation and comparative genomics of four Zymoseptoria species reveal species-specific pathogenicity related genes and transposable element activity.</title>
        <authorList>
            <person name="Grandaubert J."/>
            <person name="Bhattacharyya A."/>
            <person name="Stukenbrock E.H."/>
        </authorList>
    </citation>
    <scope>NUCLEOTIDE SEQUENCE [LARGE SCALE GENOMIC DNA]</scope>
    <source>
        <strain evidence="2 3">Zb18110</strain>
    </source>
</reference>
<feature type="compositionally biased region" description="Polar residues" evidence="1">
    <location>
        <begin position="152"/>
        <end position="161"/>
    </location>
</feature>
<comment type="caution">
    <text evidence="2">The sequence shown here is derived from an EMBL/GenBank/DDBJ whole genome shotgun (WGS) entry which is preliminary data.</text>
</comment>
<accession>A0A0F4GKC9</accession>
<keyword evidence="3" id="KW-1185">Reference proteome</keyword>
<dbReference type="EMBL" id="LAFY01000448">
    <property type="protein sequence ID" value="KJX97856.1"/>
    <property type="molecule type" value="Genomic_DNA"/>
</dbReference>
<dbReference type="Proteomes" id="UP000033647">
    <property type="component" value="Unassembled WGS sequence"/>
</dbReference>